<proteinExistence type="predicted"/>
<dbReference type="Proteomes" id="UP000297031">
    <property type="component" value="Plasmid pTAA-4-1"/>
</dbReference>
<dbReference type="KEGG" id="mgod:E7746_14570"/>
<keyword evidence="2" id="KW-1185">Reference proteome</keyword>
<dbReference type="GeneID" id="82151185"/>
<protein>
    <submittedName>
        <fullName evidence="1">Uncharacterized protein</fullName>
    </submittedName>
</protein>
<dbReference type="RefSeq" id="WP_135472876.1">
    <property type="nucleotide sequence ID" value="NZ_CP039394.1"/>
</dbReference>
<reference evidence="1 2" key="1">
    <citation type="submission" date="2019-02" db="EMBL/GenBank/DDBJ databases">
        <title>Isolation and identification of novel species under the genus Muribaculum.</title>
        <authorList>
            <person name="Miyake S."/>
            <person name="Ding Y."/>
            <person name="Low A."/>
            <person name="Soh M."/>
            <person name="Seedorf H."/>
        </authorList>
    </citation>
    <scope>NUCLEOTIDE SEQUENCE [LARGE SCALE GENOMIC DNA]</scope>
    <source>
        <strain evidence="1 2">TLL-A4</strain>
        <plasmid evidence="2">ptaa-4-1</plasmid>
    </source>
</reference>
<sequence>MKNLEALSRLCNAIANTFYPDSATLNFALFNEGIEAQAEATPKDAKLFRVAIRLVMGYVESSRSENGVSTSVREDSVKESLSYWCKQYGLDADEELGDYLRTIDDATNLW</sequence>
<organism evidence="1 2">
    <name type="scientific">Muribaculum gordoncarteri</name>
    <dbReference type="NCBI Taxonomy" id="2530390"/>
    <lineage>
        <taxon>Bacteria</taxon>
        <taxon>Pseudomonadati</taxon>
        <taxon>Bacteroidota</taxon>
        <taxon>Bacteroidia</taxon>
        <taxon>Bacteroidales</taxon>
        <taxon>Muribaculaceae</taxon>
        <taxon>Muribaculum</taxon>
    </lineage>
</organism>
<keyword evidence="1" id="KW-0614">Plasmid</keyword>
<gene>
    <name evidence="1" type="ORF">E7746_14570</name>
</gene>
<dbReference type="Pfam" id="PF20449">
    <property type="entry name" value="DUF6706"/>
    <property type="match status" value="1"/>
</dbReference>
<geneLocation type="plasmid" evidence="2">
    <name>ptaa-4-1</name>
</geneLocation>
<dbReference type="EMBL" id="CP039394">
    <property type="protein sequence ID" value="QCD37161.1"/>
    <property type="molecule type" value="Genomic_DNA"/>
</dbReference>
<dbReference type="InterPro" id="IPR046552">
    <property type="entry name" value="DUF6706"/>
</dbReference>
<accession>A0A4P7VS07</accession>
<evidence type="ECO:0000313" key="2">
    <source>
        <dbReference type="Proteomes" id="UP000297031"/>
    </source>
</evidence>
<dbReference type="OrthoDB" id="1094412at2"/>
<name>A0A4P7VS07_9BACT</name>
<evidence type="ECO:0000313" key="1">
    <source>
        <dbReference type="EMBL" id="QCD37161.1"/>
    </source>
</evidence>
<dbReference type="AlphaFoldDB" id="A0A4P7VS07"/>